<protein>
    <submittedName>
        <fullName evidence="1">Uncharacterized protein</fullName>
    </submittedName>
</protein>
<organism evidence="1 2">
    <name type="scientific">Streptomyces antibioticus</name>
    <dbReference type="NCBI Taxonomy" id="1890"/>
    <lineage>
        <taxon>Bacteria</taxon>
        <taxon>Bacillati</taxon>
        <taxon>Actinomycetota</taxon>
        <taxon>Actinomycetes</taxon>
        <taxon>Kitasatosporales</taxon>
        <taxon>Streptomycetaceae</taxon>
        <taxon>Streptomyces</taxon>
    </lineage>
</organism>
<accession>A0AAE6YDY3</accession>
<reference evidence="1 2" key="1">
    <citation type="submission" date="2020-03" db="EMBL/GenBank/DDBJ databases">
        <title>Is there a link between lipid content and antibiotic production in Streptomyces?</title>
        <authorList>
            <person name="David M."/>
            <person name="Lejeune C."/>
            <person name="Abreu S."/>
            <person name="Thibessard A."/>
            <person name="Leblond P."/>
            <person name="Chaminade P."/>
            <person name="Virolle M.-J."/>
        </authorList>
    </citation>
    <scope>NUCLEOTIDE SEQUENCE [LARGE SCALE GENOMIC DNA]</scope>
    <source>
        <strain evidence="1 2">DSM 41481</strain>
    </source>
</reference>
<dbReference type="AlphaFoldDB" id="A0AAE6YDY3"/>
<evidence type="ECO:0000313" key="2">
    <source>
        <dbReference type="Proteomes" id="UP000502504"/>
    </source>
</evidence>
<evidence type="ECO:0000313" key="1">
    <source>
        <dbReference type="EMBL" id="QIT47667.1"/>
    </source>
</evidence>
<proteinExistence type="predicted"/>
<gene>
    <name evidence="1" type="ORF">HCX60_32455</name>
</gene>
<dbReference type="Proteomes" id="UP000502504">
    <property type="component" value="Chromosome"/>
</dbReference>
<dbReference type="RefSeq" id="WP_167797292.1">
    <property type="nucleotide sequence ID" value="NZ_CM007717.1"/>
</dbReference>
<name>A0AAE6YDY3_STRAT</name>
<dbReference type="EMBL" id="CP050692">
    <property type="protein sequence ID" value="QIT47667.1"/>
    <property type="molecule type" value="Genomic_DNA"/>
</dbReference>
<sequence length="47" mass="5444">MKNFTVTIRVETDEADDIVEQDIRDLFYEAGGDMPFSFDITEIKEAQ</sequence>